<evidence type="ECO:0000313" key="6">
    <source>
        <dbReference type="EMBL" id="GAA3643063.1"/>
    </source>
</evidence>
<dbReference type="InterPro" id="IPR050109">
    <property type="entry name" value="HTH-type_TetR-like_transc_reg"/>
</dbReference>
<keyword evidence="7" id="KW-1185">Reference proteome</keyword>
<name>A0ABP7AZ49_9MICO</name>
<evidence type="ECO:0000259" key="5">
    <source>
        <dbReference type="Pfam" id="PF13305"/>
    </source>
</evidence>
<evidence type="ECO:0000256" key="1">
    <source>
        <dbReference type="ARBA" id="ARBA00023015"/>
    </source>
</evidence>
<dbReference type="Proteomes" id="UP001501697">
    <property type="component" value="Unassembled WGS sequence"/>
</dbReference>
<evidence type="ECO:0000313" key="7">
    <source>
        <dbReference type="Proteomes" id="UP001501697"/>
    </source>
</evidence>
<dbReference type="RefSeq" id="WP_344739742.1">
    <property type="nucleotide sequence ID" value="NZ_BAAAYU010000005.1"/>
</dbReference>
<dbReference type="Gene3D" id="1.10.357.10">
    <property type="entry name" value="Tetracycline Repressor, domain 2"/>
    <property type="match status" value="1"/>
</dbReference>
<dbReference type="Pfam" id="PF13305">
    <property type="entry name" value="TetR_C_33"/>
    <property type="match status" value="1"/>
</dbReference>
<dbReference type="InterPro" id="IPR009057">
    <property type="entry name" value="Homeodomain-like_sf"/>
</dbReference>
<dbReference type="InterPro" id="IPR001647">
    <property type="entry name" value="HTH_TetR"/>
</dbReference>
<dbReference type="Gene3D" id="1.10.10.60">
    <property type="entry name" value="Homeodomain-like"/>
    <property type="match status" value="1"/>
</dbReference>
<dbReference type="InterPro" id="IPR025996">
    <property type="entry name" value="MT1864/Rv1816-like_C"/>
</dbReference>
<dbReference type="SUPFAM" id="SSF46689">
    <property type="entry name" value="Homeodomain-like"/>
    <property type="match status" value="1"/>
</dbReference>
<dbReference type="InterPro" id="IPR036271">
    <property type="entry name" value="Tet_transcr_reg_TetR-rel_C_sf"/>
</dbReference>
<feature type="domain" description="HTH-type transcriptional regulator MT1864/Rv1816-like C-terminal" evidence="5">
    <location>
        <begin position="83"/>
        <end position="173"/>
    </location>
</feature>
<organism evidence="6 7">
    <name type="scientific">Microbacterium awajiense</name>
    <dbReference type="NCBI Taxonomy" id="415214"/>
    <lineage>
        <taxon>Bacteria</taxon>
        <taxon>Bacillati</taxon>
        <taxon>Actinomycetota</taxon>
        <taxon>Actinomycetes</taxon>
        <taxon>Micrococcales</taxon>
        <taxon>Microbacteriaceae</taxon>
        <taxon>Microbacterium</taxon>
    </lineage>
</organism>
<dbReference type="EMBL" id="BAAAYU010000005">
    <property type="protein sequence ID" value="GAA3643063.1"/>
    <property type="molecule type" value="Genomic_DNA"/>
</dbReference>
<protein>
    <submittedName>
        <fullName evidence="6">TetR-like C-terminal domain-containing protein</fullName>
    </submittedName>
</protein>
<keyword evidence="2" id="KW-0238">DNA-binding</keyword>
<reference evidence="7" key="1">
    <citation type="journal article" date="2019" name="Int. J. Syst. Evol. Microbiol.">
        <title>The Global Catalogue of Microorganisms (GCM) 10K type strain sequencing project: providing services to taxonomists for standard genome sequencing and annotation.</title>
        <authorList>
            <consortium name="The Broad Institute Genomics Platform"/>
            <consortium name="The Broad Institute Genome Sequencing Center for Infectious Disease"/>
            <person name="Wu L."/>
            <person name="Ma J."/>
        </authorList>
    </citation>
    <scope>NUCLEOTIDE SEQUENCE [LARGE SCALE GENOMIC DNA]</scope>
    <source>
        <strain evidence="7">JCM 16544</strain>
    </source>
</reference>
<evidence type="ECO:0000256" key="2">
    <source>
        <dbReference type="ARBA" id="ARBA00023125"/>
    </source>
</evidence>
<evidence type="ECO:0000256" key="3">
    <source>
        <dbReference type="ARBA" id="ARBA00023163"/>
    </source>
</evidence>
<dbReference type="PANTHER" id="PTHR30055:SF151">
    <property type="entry name" value="TRANSCRIPTIONAL REGULATORY PROTEIN"/>
    <property type="match status" value="1"/>
</dbReference>
<comment type="caution">
    <text evidence="6">The sequence shown here is derived from an EMBL/GenBank/DDBJ whole genome shotgun (WGS) entry which is preliminary data.</text>
</comment>
<gene>
    <name evidence="6" type="ORF">GCM10022200_28690</name>
</gene>
<sequence length="185" mass="19048">MPRAGLTPAVVIETAARIADRDGWDQLTLAAVAEQLGVRVPSLYKHVESLDALRRGISVVSAGDLADALAEATVGVAGDEAVTRLCGAYRAYALAHPGRYAATQHPGSDNPGAARTLAVVDAVLAGYGLTGDEAVDAARALRSALHGFTTLESSGGFGIPRSIDRSFAGLVDGLVVMLSGWPRGR</sequence>
<dbReference type="PANTHER" id="PTHR30055">
    <property type="entry name" value="HTH-TYPE TRANSCRIPTIONAL REGULATOR RUTR"/>
    <property type="match status" value="1"/>
</dbReference>
<dbReference type="SUPFAM" id="SSF48498">
    <property type="entry name" value="Tetracyclin repressor-like, C-terminal domain"/>
    <property type="match status" value="1"/>
</dbReference>
<accession>A0ABP7AZ49</accession>
<feature type="domain" description="HTH tetR-type" evidence="4">
    <location>
        <begin position="12"/>
        <end position="46"/>
    </location>
</feature>
<dbReference type="Pfam" id="PF00440">
    <property type="entry name" value="TetR_N"/>
    <property type="match status" value="1"/>
</dbReference>
<keyword evidence="1" id="KW-0805">Transcription regulation</keyword>
<keyword evidence="3" id="KW-0804">Transcription</keyword>
<proteinExistence type="predicted"/>
<evidence type="ECO:0000259" key="4">
    <source>
        <dbReference type="Pfam" id="PF00440"/>
    </source>
</evidence>